<dbReference type="GO" id="GO:0046872">
    <property type="term" value="F:metal ion binding"/>
    <property type="evidence" value="ECO:0007669"/>
    <property type="project" value="UniProtKB-KW"/>
</dbReference>
<keyword evidence="4" id="KW-0460">Magnesium</keyword>
<accession>A0A644XEL8</accession>
<dbReference type="InterPro" id="IPR000123">
    <property type="entry name" value="Reverse_transcriptase_msDNA"/>
</dbReference>
<feature type="domain" description="Reverse transcriptase" evidence="8">
    <location>
        <begin position="1"/>
        <end position="235"/>
    </location>
</feature>
<dbReference type="CDD" id="cd03487">
    <property type="entry name" value="RT_Bac_retron_II"/>
    <property type="match status" value="1"/>
</dbReference>
<comment type="similarity">
    <text evidence="6">Belongs to the bacterial reverse transcriptase family.</text>
</comment>
<dbReference type="InterPro" id="IPR043502">
    <property type="entry name" value="DNA/RNA_pol_sf"/>
</dbReference>
<evidence type="ECO:0000256" key="2">
    <source>
        <dbReference type="ARBA" id="ARBA00022695"/>
    </source>
</evidence>
<evidence type="ECO:0000256" key="5">
    <source>
        <dbReference type="ARBA" id="ARBA00023118"/>
    </source>
</evidence>
<reference evidence="9" key="1">
    <citation type="submission" date="2019-08" db="EMBL/GenBank/DDBJ databases">
        <authorList>
            <person name="Kucharzyk K."/>
            <person name="Murdoch R.W."/>
            <person name="Higgins S."/>
            <person name="Loffler F."/>
        </authorList>
    </citation>
    <scope>NUCLEOTIDE SEQUENCE</scope>
</reference>
<evidence type="ECO:0000256" key="3">
    <source>
        <dbReference type="ARBA" id="ARBA00022723"/>
    </source>
</evidence>
<organism evidence="9">
    <name type="scientific">bioreactor metagenome</name>
    <dbReference type="NCBI Taxonomy" id="1076179"/>
    <lineage>
        <taxon>unclassified sequences</taxon>
        <taxon>metagenomes</taxon>
        <taxon>ecological metagenomes</taxon>
    </lineage>
</organism>
<dbReference type="Gene3D" id="3.30.70.270">
    <property type="match status" value="1"/>
</dbReference>
<dbReference type="InterPro" id="IPR043128">
    <property type="entry name" value="Rev_trsase/Diguanyl_cyclase"/>
</dbReference>
<comment type="caution">
    <text evidence="9">The sequence shown here is derived from an EMBL/GenBank/DDBJ whole genome shotgun (WGS) entry which is preliminary data.</text>
</comment>
<gene>
    <name evidence="9" type="ORF">SDC9_58977</name>
</gene>
<keyword evidence="5" id="KW-0051">Antiviral defense</keyword>
<dbReference type="PROSITE" id="PS50878">
    <property type="entry name" value="RT_POL"/>
    <property type="match status" value="1"/>
</dbReference>
<dbReference type="Pfam" id="PF00078">
    <property type="entry name" value="RVT_1"/>
    <property type="match status" value="1"/>
</dbReference>
<dbReference type="InterPro" id="IPR000477">
    <property type="entry name" value="RT_dom"/>
</dbReference>
<dbReference type="EMBL" id="VSSQ01001999">
    <property type="protein sequence ID" value="MPM12623.1"/>
    <property type="molecule type" value="Genomic_DNA"/>
</dbReference>
<protein>
    <recommendedName>
        <fullName evidence="8">Reverse transcriptase domain-containing protein</fullName>
    </recommendedName>
</protein>
<evidence type="ECO:0000256" key="4">
    <source>
        <dbReference type="ARBA" id="ARBA00022842"/>
    </source>
</evidence>
<keyword evidence="1" id="KW-0808">Transferase</keyword>
<dbReference type="AlphaFoldDB" id="A0A644XEL8"/>
<dbReference type="GO" id="GO:0003723">
    <property type="term" value="F:RNA binding"/>
    <property type="evidence" value="ECO:0007669"/>
    <property type="project" value="InterPro"/>
</dbReference>
<dbReference type="PRINTS" id="PR00866">
    <property type="entry name" value="RNADNAPOLMS"/>
</dbReference>
<evidence type="ECO:0000256" key="1">
    <source>
        <dbReference type="ARBA" id="ARBA00022679"/>
    </source>
</evidence>
<dbReference type="SUPFAM" id="SSF56672">
    <property type="entry name" value="DNA/RNA polymerases"/>
    <property type="match status" value="1"/>
</dbReference>
<evidence type="ECO:0000256" key="7">
    <source>
        <dbReference type="ARBA" id="ARBA00048173"/>
    </source>
</evidence>
<comment type="catalytic activity">
    <reaction evidence="7">
        <text>DNA(n) + a 2'-deoxyribonucleoside 5'-triphosphate = DNA(n+1) + diphosphate</text>
        <dbReference type="Rhea" id="RHEA:22508"/>
        <dbReference type="Rhea" id="RHEA-COMP:17339"/>
        <dbReference type="Rhea" id="RHEA-COMP:17340"/>
        <dbReference type="ChEBI" id="CHEBI:33019"/>
        <dbReference type="ChEBI" id="CHEBI:61560"/>
        <dbReference type="ChEBI" id="CHEBI:173112"/>
        <dbReference type="EC" id="2.7.7.49"/>
    </reaction>
</comment>
<dbReference type="GO" id="GO:0051607">
    <property type="term" value="P:defense response to virus"/>
    <property type="evidence" value="ECO:0007669"/>
    <property type="project" value="UniProtKB-KW"/>
</dbReference>
<proteinExistence type="inferred from homology"/>
<evidence type="ECO:0000259" key="8">
    <source>
        <dbReference type="PROSITE" id="PS50878"/>
    </source>
</evidence>
<evidence type="ECO:0000256" key="6">
    <source>
        <dbReference type="ARBA" id="ARBA00034120"/>
    </source>
</evidence>
<evidence type="ECO:0000313" key="9">
    <source>
        <dbReference type="EMBL" id="MPM12623.1"/>
    </source>
</evidence>
<sequence length="286" mass="33140">MITNIKHLCYILKTDIDTINHIIDSIDNYYISWDKIKTDKDTNLPVLINGKPKIRQLNSTKKELKRIQKRIYKFLLANVELPEYAFGGIPKRDNVRNAKQHQGNKYIFTTDLKSYFPSITHSQVFSLFLELDFSPTISRILTQLTTYKYQLPQGVPTSTLLANLVFKRTGDKIADYAKSNQLTFTIFVDDLTLSSKTDFKNKIPEILNILVSAGFTISHKKTFYKTKNPIVTGVICQNNKLKLENNVDKRISRLKILSKTNPHDIKLSKKIEGLIRYRKKVNSFYK</sequence>
<keyword evidence="2" id="KW-0548">Nucleotidyltransferase</keyword>
<dbReference type="PANTHER" id="PTHR34047">
    <property type="entry name" value="NUCLEAR INTRON MATURASE 1, MITOCHONDRIAL-RELATED"/>
    <property type="match status" value="1"/>
</dbReference>
<name>A0A644XEL8_9ZZZZ</name>
<dbReference type="PANTHER" id="PTHR34047:SF7">
    <property type="entry name" value="RNA-DIRECTED DNA POLYMERASE"/>
    <property type="match status" value="1"/>
</dbReference>
<dbReference type="GO" id="GO:0003964">
    <property type="term" value="F:RNA-directed DNA polymerase activity"/>
    <property type="evidence" value="ECO:0007669"/>
    <property type="project" value="UniProtKB-EC"/>
</dbReference>
<keyword evidence="3" id="KW-0479">Metal-binding</keyword>
<dbReference type="Gene3D" id="3.10.10.10">
    <property type="entry name" value="HIV Type 1 Reverse Transcriptase, subunit A, domain 1"/>
    <property type="match status" value="1"/>
</dbReference>
<dbReference type="InterPro" id="IPR051083">
    <property type="entry name" value="GrpII_Intron_Splice-Mob/Def"/>
</dbReference>